<feature type="domain" description="Response regulatory" evidence="2">
    <location>
        <begin position="3"/>
        <end position="118"/>
    </location>
</feature>
<reference evidence="4" key="2">
    <citation type="journal article" date="2013" name="Biotechnol. Biofuels">
        <title>Mining for hemicellulases in the fungus-growing termite Pseudacanthotermes militaris using functional metagenomics.</title>
        <authorList>
            <person name="Bastien G."/>
            <person name="Arnal G."/>
            <person name="Bozonnet S."/>
            <person name="Laguerre S."/>
            <person name="Ferreira F."/>
            <person name="Faure R."/>
            <person name="Henrissat B."/>
            <person name="Lefevre F."/>
            <person name="Robe P."/>
            <person name="Bouchez O."/>
            <person name="Noirot C."/>
            <person name="Dumon C."/>
            <person name="O'Donohue M."/>
        </authorList>
    </citation>
    <scope>NUCLEOTIDE SEQUENCE</scope>
</reference>
<proteinExistence type="predicted"/>
<dbReference type="InterPro" id="IPR036388">
    <property type="entry name" value="WH-like_DNA-bd_sf"/>
</dbReference>
<dbReference type="Pfam" id="PF00486">
    <property type="entry name" value="Trans_reg_C"/>
    <property type="match status" value="1"/>
</dbReference>
<dbReference type="PANTHER" id="PTHR48111">
    <property type="entry name" value="REGULATOR OF RPOS"/>
    <property type="match status" value="1"/>
</dbReference>
<dbReference type="SUPFAM" id="SSF46894">
    <property type="entry name" value="C-terminal effector domain of the bipartite response regulators"/>
    <property type="match status" value="1"/>
</dbReference>
<dbReference type="CDD" id="cd00383">
    <property type="entry name" value="trans_reg_C"/>
    <property type="match status" value="1"/>
</dbReference>
<dbReference type="GO" id="GO:0032993">
    <property type="term" value="C:protein-DNA complex"/>
    <property type="evidence" value="ECO:0007669"/>
    <property type="project" value="TreeGrafter"/>
</dbReference>
<sequence length="228" mass="25208">MQKILIVEDDATIARLVAQELEAWGYRAAQAEAEHFADILSLFRAEAPQLVLLDLSLPHRSGFHWCAEIRKESQVPILFISSAADNMNQVTALHQGADDFIAKPFDLPVLVAKVQAALRRSYTFAATPALPGHRGAVLDAAALALHHPGGRLELTRNESRILQTLLESKGRVVTREAIMRRLWNDESFIDDNTLTVNINRLRKKLDDAGLAGFIATKKGAGYLIPPEE</sequence>
<dbReference type="SMART" id="SM00448">
    <property type="entry name" value="REC"/>
    <property type="match status" value="1"/>
</dbReference>
<dbReference type="PROSITE" id="PS51755">
    <property type="entry name" value="OMPR_PHOB"/>
    <property type="match status" value="1"/>
</dbReference>
<dbReference type="GO" id="GO:0006355">
    <property type="term" value="P:regulation of DNA-templated transcription"/>
    <property type="evidence" value="ECO:0007669"/>
    <property type="project" value="InterPro"/>
</dbReference>
<evidence type="ECO:0000259" key="3">
    <source>
        <dbReference type="PROSITE" id="PS51755"/>
    </source>
</evidence>
<dbReference type="GO" id="GO:0000156">
    <property type="term" value="F:phosphorelay response regulator activity"/>
    <property type="evidence" value="ECO:0007669"/>
    <property type="project" value="TreeGrafter"/>
</dbReference>
<protein>
    <submittedName>
        <fullName evidence="4">Putative transcriptional regulator</fullName>
    </submittedName>
</protein>
<organism evidence="4">
    <name type="scientific">termite gut metagenome</name>
    <dbReference type="NCBI Taxonomy" id="433724"/>
    <lineage>
        <taxon>unclassified sequences</taxon>
        <taxon>metagenomes</taxon>
        <taxon>organismal metagenomes</taxon>
    </lineage>
</organism>
<dbReference type="SMART" id="SM00862">
    <property type="entry name" value="Trans_reg_C"/>
    <property type="match status" value="1"/>
</dbReference>
<dbReference type="InterPro" id="IPR016032">
    <property type="entry name" value="Sig_transdc_resp-reg_C-effctor"/>
</dbReference>
<dbReference type="AlphaFoldDB" id="S0DE89"/>
<dbReference type="GO" id="GO:0005829">
    <property type="term" value="C:cytosol"/>
    <property type="evidence" value="ECO:0007669"/>
    <property type="project" value="TreeGrafter"/>
</dbReference>
<gene>
    <name evidence="4" type="ORF">BN138_741</name>
</gene>
<dbReference type="InterPro" id="IPR001867">
    <property type="entry name" value="OmpR/PhoB-type_DNA-bd"/>
</dbReference>
<dbReference type="InterPro" id="IPR001789">
    <property type="entry name" value="Sig_transdc_resp-reg_receiver"/>
</dbReference>
<dbReference type="PROSITE" id="PS50110">
    <property type="entry name" value="RESPONSE_REGULATORY"/>
    <property type="match status" value="1"/>
</dbReference>
<dbReference type="Gene3D" id="1.10.10.10">
    <property type="entry name" value="Winged helix-like DNA-binding domain superfamily/Winged helix DNA-binding domain"/>
    <property type="match status" value="1"/>
</dbReference>
<dbReference type="InterPro" id="IPR011006">
    <property type="entry name" value="CheY-like_superfamily"/>
</dbReference>
<dbReference type="SUPFAM" id="SSF52172">
    <property type="entry name" value="CheY-like"/>
    <property type="match status" value="1"/>
</dbReference>
<dbReference type="Pfam" id="PF00072">
    <property type="entry name" value="Response_reg"/>
    <property type="match status" value="1"/>
</dbReference>
<keyword evidence="1" id="KW-0238">DNA-binding</keyword>
<evidence type="ECO:0000256" key="1">
    <source>
        <dbReference type="ARBA" id="ARBA00023125"/>
    </source>
</evidence>
<accession>S0DE89</accession>
<dbReference type="PANTHER" id="PTHR48111:SF43">
    <property type="entry name" value="STAGE 0 SPORULATION PROTEIN A HOMOLOG"/>
    <property type="match status" value="1"/>
</dbReference>
<feature type="domain" description="OmpR/PhoB-type" evidence="3">
    <location>
        <begin position="125"/>
        <end position="226"/>
    </location>
</feature>
<dbReference type="GO" id="GO:0000976">
    <property type="term" value="F:transcription cis-regulatory region binding"/>
    <property type="evidence" value="ECO:0007669"/>
    <property type="project" value="TreeGrafter"/>
</dbReference>
<name>S0DE89_9ZZZZ</name>
<dbReference type="InterPro" id="IPR039420">
    <property type="entry name" value="WalR-like"/>
</dbReference>
<dbReference type="EMBL" id="HF548310">
    <property type="protein sequence ID" value="CCO21553.1"/>
    <property type="molecule type" value="Genomic_DNA"/>
</dbReference>
<dbReference type="Gene3D" id="3.40.50.2300">
    <property type="match status" value="1"/>
</dbReference>
<reference evidence="4" key="1">
    <citation type="submission" date="2012-10" db="EMBL/GenBank/DDBJ databases">
        <authorList>
            <person name="Sandrine L."/>
        </authorList>
    </citation>
    <scope>NUCLEOTIDE SEQUENCE</scope>
</reference>
<evidence type="ECO:0000259" key="2">
    <source>
        <dbReference type="PROSITE" id="PS50110"/>
    </source>
</evidence>
<evidence type="ECO:0000313" key="4">
    <source>
        <dbReference type="EMBL" id="CCO21553.1"/>
    </source>
</evidence>